<feature type="domain" description="ATP-grasp" evidence="3">
    <location>
        <begin position="444"/>
        <end position="482"/>
    </location>
</feature>
<dbReference type="STRING" id="285473.A4G23_02324"/>
<dbReference type="Gene3D" id="3.40.50.720">
    <property type="entry name" value="NAD(P)-binding Rossmann-like Domain"/>
    <property type="match status" value="1"/>
</dbReference>
<dbReference type="Proteomes" id="UP000095349">
    <property type="component" value="Chromosome"/>
</dbReference>
<keyword evidence="5" id="KW-1185">Reference proteome</keyword>
<evidence type="ECO:0000256" key="1">
    <source>
        <dbReference type="PROSITE-ProRule" id="PRU00409"/>
    </source>
</evidence>
<keyword evidence="1" id="KW-0067">ATP-binding</keyword>
<dbReference type="GO" id="GO:0005524">
    <property type="term" value="F:ATP binding"/>
    <property type="evidence" value="ECO:0007669"/>
    <property type="project" value="UniProtKB-UniRule"/>
</dbReference>
<gene>
    <name evidence="4" type="ORF">A4G23_02324</name>
</gene>
<dbReference type="InterPro" id="IPR032875">
    <property type="entry name" value="Succ_CoA_lig_flav_dom"/>
</dbReference>
<feature type="region of interest" description="Disordered" evidence="2">
    <location>
        <begin position="409"/>
        <end position="429"/>
    </location>
</feature>
<dbReference type="SUPFAM" id="SSF56059">
    <property type="entry name" value="Glutathione synthetase ATP-binding domain-like"/>
    <property type="match status" value="1"/>
</dbReference>
<dbReference type="PROSITE" id="PS50975">
    <property type="entry name" value="ATP_GRASP"/>
    <property type="match status" value="1"/>
</dbReference>
<evidence type="ECO:0000259" key="3">
    <source>
        <dbReference type="PROSITE" id="PS50975"/>
    </source>
</evidence>
<dbReference type="EMBL" id="CP017316">
    <property type="protein sequence ID" value="AOT59482.1"/>
    <property type="molecule type" value="Genomic_DNA"/>
</dbReference>
<organism evidence="4 5">
    <name type="scientific">Streptomyces rubrolavendulae</name>
    <dbReference type="NCBI Taxonomy" id="285473"/>
    <lineage>
        <taxon>Bacteria</taxon>
        <taxon>Bacillati</taxon>
        <taxon>Actinomycetota</taxon>
        <taxon>Actinomycetes</taxon>
        <taxon>Kitasatosporales</taxon>
        <taxon>Streptomycetaceae</taxon>
        <taxon>Streptomyces</taxon>
    </lineage>
</organism>
<dbReference type="InterPro" id="IPR013815">
    <property type="entry name" value="ATP_grasp_subdomain_1"/>
</dbReference>
<evidence type="ECO:0000313" key="5">
    <source>
        <dbReference type="Proteomes" id="UP000095349"/>
    </source>
</evidence>
<dbReference type="Pfam" id="PF13607">
    <property type="entry name" value="Succ_CoA_lig"/>
    <property type="match status" value="1"/>
</dbReference>
<dbReference type="AlphaFoldDB" id="A0A1D8G205"/>
<dbReference type="PATRIC" id="fig|285473.5.peg.2431"/>
<dbReference type="Gene3D" id="3.30.470.20">
    <property type="entry name" value="ATP-grasp fold, B domain"/>
    <property type="match status" value="1"/>
</dbReference>
<name>A0A1D8G205_9ACTN</name>
<dbReference type="PANTHER" id="PTHR42793:SF1">
    <property type="entry name" value="PEPTIDYL-LYSINE N-ACETYLTRANSFERASE PATZ"/>
    <property type="match status" value="1"/>
</dbReference>
<dbReference type="InterPro" id="IPR011761">
    <property type="entry name" value="ATP-grasp"/>
</dbReference>
<reference evidence="4 5" key="1">
    <citation type="submission" date="2016-09" db="EMBL/GenBank/DDBJ databases">
        <title>Streptomyces rubrolavendulae MJM4426 Genome sequencing and assembly.</title>
        <authorList>
            <person name="Kim J.-G."/>
        </authorList>
    </citation>
    <scope>NUCLEOTIDE SEQUENCE [LARGE SCALE GENOMIC DNA]</scope>
    <source>
        <strain evidence="4 5">MJM4426</strain>
    </source>
</reference>
<evidence type="ECO:0000313" key="4">
    <source>
        <dbReference type="EMBL" id="AOT59482.1"/>
    </source>
</evidence>
<dbReference type="Gene3D" id="3.30.1490.20">
    <property type="entry name" value="ATP-grasp fold, A domain"/>
    <property type="match status" value="1"/>
</dbReference>
<dbReference type="Gene3D" id="3.40.50.261">
    <property type="entry name" value="Succinyl-CoA synthetase domains"/>
    <property type="match status" value="2"/>
</dbReference>
<protein>
    <recommendedName>
        <fullName evidence="3">ATP-grasp domain-containing protein</fullName>
    </recommendedName>
</protein>
<dbReference type="KEGG" id="srn:A4G23_02324"/>
<dbReference type="Pfam" id="PF13549">
    <property type="entry name" value="ATP-grasp_5"/>
    <property type="match status" value="1"/>
</dbReference>
<sequence length="656" mass="66686">MTGTGAGAATAGPGAGAGAGGAATGAGAGAVPGLEALFRPRAVALLGSGDGRDAVVAWALGRGARVYAVRGEAAAGVLPAGSVAELPEDVDLAVVLGGDPLPVLRQLADAKVPLAVALGPSASTDRLRGGATRVLGPTDAAQFQPLRDDPAGPGLAVVVPSGPAGRHLYALQELGVRVSHWAVTGGEADLTAADLLAYCAEQPGVGAVALHLDALRDAPALLRAADHAALHGVPVVALPAPADPATAPVLQAALRQHGVVPVGSPDQLRDTAVLLARARPPRAEGIAVYDDGSSAAAPFAALARAAGLPAEARPGAPLEALLADPDTGLVVCPVPAAHPPHTDLLARALADAAETTDKPVCVVWGSPDGTEPAYRKTLLGSSRLVVFRTTANCVAALAAYTAHHRRAAAHRSPYEEAPEAPSPSARKARPLLRPGHRLSEHAAKQLLRAYGVRVPREQLVTSAAAAVRAAAQIGYPVVLKASAPQLSRRAELGLVRVGVTSASQVRDTYRDLAEIARYDRVDLDGVLVCQMVERGAELSIRVGHDPLFGPTVTLGTGGALAEVVADTAVRVPPFGEREARSMLDELRLRRLLDGTGGGPPLDADALVEAVLRVRRIAQELGGELAELAVDPLVVRERGQGAVALGAHALCRPATPA</sequence>
<dbReference type="GO" id="GO:0046872">
    <property type="term" value="F:metal ion binding"/>
    <property type="evidence" value="ECO:0007669"/>
    <property type="project" value="InterPro"/>
</dbReference>
<dbReference type="PANTHER" id="PTHR42793">
    <property type="entry name" value="COA BINDING DOMAIN CONTAINING PROTEIN"/>
    <property type="match status" value="1"/>
</dbReference>
<dbReference type="InterPro" id="IPR016102">
    <property type="entry name" value="Succinyl-CoA_synth-like"/>
</dbReference>
<accession>A0A1D8G205</accession>
<evidence type="ECO:0000256" key="2">
    <source>
        <dbReference type="SAM" id="MobiDB-lite"/>
    </source>
</evidence>
<proteinExistence type="predicted"/>
<dbReference type="SUPFAM" id="SSF52210">
    <property type="entry name" value="Succinyl-CoA synthetase domains"/>
    <property type="match status" value="2"/>
</dbReference>
<keyword evidence="1" id="KW-0547">Nucleotide-binding</keyword>